<dbReference type="Proteomes" id="UP000186922">
    <property type="component" value="Unassembled WGS sequence"/>
</dbReference>
<gene>
    <name evidence="2" type="primary">RvY_03636</name>
    <name evidence="2" type="synonym">RvY_03636.3</name>
    <name evidence="2" type="ORF">RvY_03636-3</name>
</gene>
<keyword evidence="1" id="KW-0472">Membrane</keyword>
<dbReference type="AlphaFoldDB" id="A0A1D1UY67"/>
<keyword evidence="1" id="KW-0812">Transmembrane</keyword>
<protein>
    <submittedName>
        <fullName evidence="2">Uncharacterized protein</fullName>
    </submittedName>
</protein>
<evidence type="ECO:0000313" key="2">
    <source>
        <dbReference type="EMBL" id="GAU91373.1"/>
    </source>
</evidence>
<dbReference type="EMBL" id="BDGG01000002">
    <property type="protein sequence ID" value="GAU91373.1"/>
    <property type="molecule type" value="Genomic_DNA"/>
</dbReference>
<accession>A0A1D1UY67</accession>
<organism evidence="2 3">
    <name type="scientific">Ramazzottius varieornatus</name>
    <name type="common">Water bear</name>
    <name type="synonym">Tardigrade</name>
    <dbReference type="NCBI Taxonomy" id="947166"/>
    <lineage>
        <taxon>Eukaryota</taxon>
        <taxon>Metazoa</taxon>
        <taxon>Ecdysozoa</taxon>
        <taxon>Tardigrada</taxon>
        <taxon>Eutardigrada</taxon>
        <taxon>Parachela</taxon>
        <taxon>Hypsibioidea</taxon>
        <taxon>Ramazzottiidae</taxon>
        <taxon>Ramazzottius</taxon>
    </lineage>
</organism>
<reference evidence="2 3" key="1">
    <citation type="journal article" date="2016" name="Nat. Commun.">
        <title>Extremotolerant tardigrade genome and improved radiotolerance of human cultured cells by tardigrade-unique protein.</title>
        <authorList>
            <person name="Hashimoto T."/>
            <person name="Horikawa D.D."/>
            <person name="Saito Y."/>
            <person name="Kuwahara H."/>
            <person name="Kozuka-Hata H."/>
            <person name="Shin-I T."/>
            <person name="Minakuchi Y."/>
            <person name="Ohishi K."/>
            <person name="Motoyama A."/>
            <person name="Aizu T."/>
            <person name="Enomoto A."/>
            <person name="Kondo K."/>
            <person name="Tanaka S."/>
            <person name="Hara Y."/>
            <person name="Koshikawa S."/>
            <person name="Sagara H."/>
            <person name="Miura T."/>
            <person name="Yokobori S."/>
            <person name="Miyagawa K."/>
            <person name="Suzuki Y."/>
            <person name="Kubo T."/>
            <person name="Oyama M."/>
            <person name="Kohara Y."/>
            <person name="Fujiyama A."/>
            <person name="Arakawa K."/>
            <person name="Katayama T."/>
            <person name="Toyoda A."/>
            <person name="Kunieda T."/>
        </authorList>
    </citation>
    <scope>NUCLEOTIDE SEQUENCE [LARGE SCALE GENOMIC DNA]</scope>
    <source>
        <strain evidence="2 3">YOKOZUNA-1</strain>
    </source>
</reference>
<proteinExistence type="predicted"/>
<name>A0A1D1UY67_RAMVA</name>
<evidence type="ECO:0000256" key="1">
    <source>
        <dbReference type="SAM" id="Phobius"/>
    </source>
</evidence>
<keyword evidence="1" id="KW-1133">Transmembrane helix</keyword>
<keyword evidence="3" id="KW-1185">Reference proteome</keyword>
<feature type="transmembrane region" description="Helical" evidence="1">
    <location>
        <begin position="20"/>
        <end position="41"/>
    </location>
</feature>
<sequence>MFMVLQENLSAVDQKHNHFLPGLINLANLFFFLIGLGKLYYRYCSAVLRRGFRGDFRSSGSRFPSRIFCPISSAHYETSCGSVVSVSAVRICGNGTIQKHSQRVTDMGSPHYLHRDL</sequence>
<comment type="caution">
    <text evidence="2">The sequence shown here is derived from an EMBL/GenBank/DDBJ whole genome shotgun (WGS) entry which is preliminary data.</text>
</comment>
<evidence type="ECO:0000313" key="3">
    <source>
        <dbReference type="Proteomes" id="UP000186922"/>
    </source>
</evidence>